<name>A0A650CHN7_SULOH</name>
<keyword evidence="3" id="KW-0808">Transferase</keyword>
<dbReference type="EMBL" id="JACHFY010000025">
    <property type="protein sequence ID" value="MBB5254793.1"/>
    <property type="molecule type" value="Genomic_DNA"/>
</dbReference>
<protein>
    <submittedName>
        <fullName evidence="3">Nucleotidyltransferase domain-containing protein</fullName>
    </submittedName>
</protein>
<reference evidence="2 5" key="2">
    <citation type="submission" date="2020-08" db="EMBL/GenBank/DDBJ databases">
        <title>Genomic Encyclopedia of Type Strains, Phase IV (KMG-IV): sequencing the most valuable type-strain genomes for metagenomic binning, comparative biology and taxonomic classification.</title>
        <authorList>
            <person name="Goeker M."/>
        </authorList>
    </citation>
    <scope>NUCLEOTIDE SEQUENCE [LARGE SCALE GENOMIC DNA]</scope>
    <source>
        <strain evidence="2 5">DSM 12421</strain>
    </source>
</reference>
<proteinExistence type="predicted"/>
<sequence length="118" mass="13765">MGRIRGKSAIESQIKMLNLAKEIVEKVSEELPQLTEVYIFGSRARGDYLDTSDIDLLFVFKGIKGLSAFEKMNLISKYIKGNVDYIVVDEEEKDRIKEKKLFWKRDYGFIDYNELLES</sequence>
<dbReference type="Proteomes" id="UP000582213">
    <property type="component" value="Unassembled WGS sequence"/>
</dbReference>
<keyword evidence="4" id="KW-1185">Reference proteome</keyword>
<dbReference type="InterPro" id="IPR043519">
    <property type="entry name" value="NT_sf"/>
</dbReference>
<dbReference type="AlphaFoldDB" id="A0A650CHN7"/>
<dbReference type="Proteomes" id="UP000427373">
    <property type="component" value="Chromosome"/>
</dbReference>
<dbReference type="CDD" id="cd05403">
    <property type="entry name" value="NT_KNTase_like"/>
    <property type="match status" value="1"/>
</dbReference>
<evidence type="ECO:0000259" key="1">
    <source>
        <dbReference type="Pfam" id="PF01909"/>
    </source>
</evidence>
<evidence type="ECO:0000313" key="5">
    <source>
        <dbReference type="Proteomes" id="UP000582213"/>
    </source>
</evidence>
<dbReference type="OrthoDB" id="9287at2157"/>
<dbReference type="InterPro" id="IPR052548">
    <property type="entry name" value="Type_VII_TA_antitoxin"/>
</dbReference>
<gene>
    <name evidence="3" type="ORF">D1869_08855</name>
    <name evidence="2" type="ORF">HNQ62_002567</name>
</gene>
<dbReference type="RefSeq" id="WP_156014776.1">
    <property type="nucleotide sequence ID" value="NZ_CP045484.1"/>
</dbReference>
<accession>A0A650CHN7</accession>
<feature type="domain" description="Polymerase nucleotidyl transferase" evidence="1">
    <location>
        <begin position="21"/>
        <end position="99"/>
    </location>
</feature>
<dbReference type="KEGG" id="soh:D1869_08855"/>
<evidence type="ECO:0000313" key="2">
    <source>
        <dbReference type="EMBL" id="MBB5254793.1"/>
    </source>
</evidence>
<dbReference type="Gene3D" id="3.30.460.10">
    <property type="entry name" value="Beta Polymerase, domain 2"/>
    <property type="match status" value="1"/>
</dbReference>
<dbReference type="GO" id="GO:0016779">
    <property type="term" value="F:nucleotidyltransferase activity"/>
    <property type="evidence" value="ECO:0007669"/>
    <property type="project" value="InterPro"/>
</dbReference>
<dbReference type="PANTHER" id="PTHR33933:SF1">
    <property type="entry name" value="PROTEIN ADENYLYLTRANSFERASE MNTA-RELATED"/>
    <property type="match status" value="1"/>
</dbReference>
<organism evidence="3 4">
    <name type="scientific">Sulfurisphaera ohwakuensis</name>
    <dbReference type="NCBI Taxonomy" id="69656"/>
    <lineage>
        <taxon>Archaea</taxon>
        <taxon>Thermoproteota</taxon>
        <taxon>Thermoprotei</taxon>
        <taxon>Sulfolobales</taxon>
        <taxon>Sulfolobaceae</taxon>
        <taxon>Sulfurisphaera</taxon>
    </lineage>
</organism>
<evidence type="ECO:0000313" key="3">
    <source>
        <dbReference type="EMBL" id="QGR17286.1"/>
    </source>
</evidence>
<evidence type="ECO:0000313" key="4">
    <source>
        <dbReference type="Proteomes" id="UP000427373"/>
    </source>
</evidence>
<dbReference type="PANTHER" id="PTHR33933">
    <property type="entry name" value="NUCLEOTIDYLTRANSFERASE"/>
    <property type="match status" value="1"/>
</dbReference>
<dbReference type="SUPFAM" id="SSF81301">
    <property type="entry name" value="Nucleotidyltransferase"/>
    <property type="match status" value="1"/>
</dbReference>
<reference evidence="3 4" key="1">
    <citation type="submission" date="2019-10" db="EMBL/GenBank/DDBJ databases">
        <title>Genome Sequences from Six Type Strain Members of the Archaeal Family Sulfolobaceae: Acidianus ambivalens, Acidianus infernus, Metallosphaera prunae, Stygiolobus azoricus, Sulfolobus metallicus, and Sulfurisphaera ohwakuensis.</title>
        <authorList>
            <person name="Counts J.A."/>
            <person name="Kelly R.M."/>
        </authorList>
    </citation>
    <scope>NUCLEOTIDE SEQUENCE [LARGE SCALE GENOMIC DNA]</scope>
    <source>
        <strain evidence="3 4">TA-1</strain>
    </source>
</reference>
<dbReference type="Pfam" id="PF01909">
    <property type="entry name" value="NTP_transf_2"/>
    <property type="match status" value="1"/>
</dbReference>
<dbReference type="GeneID" id="42801350"/>
<dbReference type="InterPro" id="IPR002934">
    <property type="entry name" value="Polymerase_NTP_transf_dom"/>
</dbReference>
<dbReference type="EMBL" id="CP045484">
    <property type="protein sequence ID" value="QGR17286.1"/>
    <property type="molecule type" value="Genomic_DNA"/>
</dbReference>